<dbReference type="PRINTS" id="PR00662">
    <property type="entry name" value="G6PISOMERASE"/>
</dbReference>
<evidence type="ECO:0000256" key="3">
    <source>
        <dbReference type="ARBA" id="ARBA00022432"/>
    </source>
</evidence>
<dbReference type="CDD" id="cd05015">
    <property type="entry name" value="SIS_PGI_1"/>
    <property type="match status" value="1"/>
</dbReference>
<dbReference type="PANTHER" id="PTHR11469:SF1">
    <property type="entry name" value="GLUCOSE-6-PHOSPHATE ISOMERASE"/>
    <property type="match status" value="1"/>
</dbReference>
<feature type="active site" evidence="8">
    <location>
        <position position="311"/>
    </location>
</feature>
<name>A0A1M5SLQ3_9BACT</name>
<reference evidence="11" key="1">
    <citation type="submission" date="2016-11" db="EMBL/GenBank/DDBJ databases">
        <authorList>
            <person name="Varghese N."/>
            <person name="Submissions S."/>
        </authorList>
    </citation>
    <scope>NUCLEOTIDE SEQUENCE [LARGE SCALE GENOMIC DNA]</scope>
    <source>
        <strain evidence="11">DSM 15807</strain>
    </source>
</reference>
<evidence type="ECO:0000256" key="1">
    <source>
        <dbReference type="ARBA" id="ARBA00004926"/>
    </source>
</evidence>
<comment type="catalytic activity">
    <reaction evidence="7 8 9">
        <text>alpha-D-glucose 6-phosphate = beta-D-fructose 6-phosphate</text>
        <dbReference type="Rhea" id="RHEA:11816"/>
        <dbReference type="ChEBI" id="CHEBI:57634"/>
        <dbReference type="ChEBI" id="CHEBI:58225"/>
        <dbReference type="EC" id="5.3.1.9"/>
    </reaction>
</comment>
<dbReference type="FunFam" id="3.40.50.10490:FF:000016">
    <property type="entry name" value="Glucose-6-phosphate isomerase"/>
    <property type="match status" value="1"/>
</dbReference>
<dbReference type="InterPro" id="IPR001672">
    <property type="entry name" value="G6P_Isomerase"/>
</dbReference>
<dbReference type="InterPro" id="IPR018189">
    <property type="entry name" value="Phosphoglucose_isomerase_CS"/>
</dbReference>
<dbReference type="InterPro" id="IPR046348">
    <property type="entry name" value="SIS_dom_sf"/>
</dbReference>
<dbReference type="GO" id="GO:0006096">
    <property type="term" value="P:glycolytic process"/>
    <property type="evidence" value="ECO:0007669"/>
    <property type="project" value="UniProtKB-UniRule"/>
</dbReference>
<evidence type="ECO:0000313" key="11">
    <source>
        <dbReference type="Proteomes" id="UP000242592"/>
    </source>
</evidence>
<dbReference type="PROSITE" id="PS00174">
    <property type="entry name" value="P_GLUCOSE_ISOMERASE_2"/>
    <property type="match status" value="1"/>
</dbReference>
<dbReference type="HAMAP" id="MF_00473">
    <property type="entry name" value="G6P_isomerase"/>
    <property type="match status" value="1"/>
</dbReference>
<evidence type="ECO:0000256" key="9">
    <source>
        <dbReference type="RuleBase" id="RU000612"/>
    </source>
</evidence>
<dbReference type="GO" id="GO:0006094">
    <property type="term" value="P:gluconeogenesis"/>
    <property type="evidence" value="ECO:0007669"/>
    <property type="project" value="UniProtKB-UniRule"/>
</dbReference>
<feature type="active site" description="Proton donor" evidence="8">
    <location>
        <position position="282"/>
    </location>
</feature>
<evidence type="ECO:0000256" key="8">
    <source>
        <dbReference type="HAMAP-Rule" id="MF_00473"/>
    </source>
</evidence>
<evidence type="ECO:0000256" key="4">
    <source>
        <dbReference type="ARBA" id="ARBA00022490"/>
    </source>
</evidence>
<organism evidence="10 11">
    <name type="scientific">Thermosipho atlanticus DSM 15807</name>
    <dbReference type="NCBI Taxonomy" id="1123380"/>
    <lineage>
        <taxon>Bacteria</taxon>
        <taxon>Thermotogati</taxon>
        <taxon>Thermotogota</taxon>
        <taxon>Thermotogae</taxon>
        <taxon>Thermotogales</taxon>
        <taxon>Fervidobacteriaceae</taxon>
        <taxon>Thermosipho</taxon>
    </lineage>
</organism>
<gene>
    <name evidence="8" type="primary">pgi</name>
    <name evidence="10" type="ORF">SAMN02745199_0949</name>
</gene>
<dbReference type="GO" id="GO:0048029">
    <property type="term" value="F:monosaccharide binding"/>
    <property type="evidence" value="ECO:0007669"/>
    <property type="project" value="TreeGrafter"/>
</dbReference>
<keyword evidence="3 8" id="KW-0312">Gluconeogenesis</keyword>
<dbReference type="CDD" id="cd05016">
    <property type="entry name" value="SIS_PGI_2"/>
    <property type="match status" value="1"/>
</dbReference>
<evidence type="ECO:0000256" key="2">
    <source>
        <dbReference type="ARBA" id="ARBA00006604"/>
    </source>
</evidence>
<dbReference type="GO" id="GO:0051156">
    <property type="term" value="P:glucose 6-phosphate metabolic process"/>
    <property type="evidence" value="ECO:0007669"/>
    <property type="project" value="TreeGrafter"/>
</dbReference>
<evidence type="ECO:0000313" key="10">
    <source>
        <dbReference type="EMBL" id="SHH39487.1"/>
    </source>
</evidence>
<dbReference type="GO" id="GO:0005829">
    <property type="term" value="C:cytosol"/>
    <property type="evidence" value="ECO:0007669"/>
    <property type="project" value="TreeGrafter"/>
</dbReference>
<dbReference type="UniPathway" id="UPA00109">
    <property type="reaction ID" value="UER00181"/>
</dbReference>
<keyword evidence="11" id="KW-1185">Reference proteome</keyword>
<dbReference type="PROSITE" id="PS51463">
    <property type="entry name" value="P_GLUCOSE_ISOMERASE_3"/>
    <property type="match status" value="1"/>
</dbReference>
<dbReference type="UniPathway" id="UPA00138"/>
<comment type="pathway">
    <text evidence="8">Carbohydrate biosynthesis; gluconeogenesis.</text>
</comment>
<dbReference type="FunFam" id="3.40.50.10490:FF:000071">
    <property type="entry name" value="Glucose-6-phosphate isomerase"/>
    <property type="match status" value="1"/>
</dbReference>
<comment type="pathway">
    <text evidence="1 8 9">Carbohydrate degradation; glycolysis; D-glyceraldehyde 3-phosphate and glycerone phosphate from D-glucose: step 2/4.</text>
</comment>
<sequence length="450" mass="50737">MLKFDFTNVFNEKIPNGISENDIENQKDVIYNSINQLKNNIPGFVEVVFNRKWINSVLNIKNFVKSYENLVVVGIGGSALGNIALQNSLRPINWNFLNKKERNGNLRIFVIDNVDPDYVSSILDLIDIKETLFNVISKSGSTAEAMANYLIVRGLLETHGLNPKNHLVFTTDPKKGVLRKIAETEKITTLEIPENVGGRFSVLTPVGLLSAMAAGIDIEAIYEGAKSAYNKTINEDIWNNPSALIALVHYLYYLKGRNISVMMAYSNKLYYLADWYRQLWAESLGKAYSKDNKKINVGQTPVKALGAVDQHSQIQLYNEGPDDKIITFLKTETFERNIKIPHSHIEKELSYLQGQTLSKLLNNELYGTEAALALNGKPSLRITFPKIDEFNVGQFIMYYELATAIAGDLFNVNPYDQPGVELGKKITYALMGRKGFEEYNVTPSNERKEI</sequence>
<feature type="active site" evidence="8">
    <location>
        <position position="424"/>
    </location>
</feature>
<dbReference type="EMBL" id="FQXN01000003">
    <property type="protein sequence ID" value="SHH39487.1"/>
    <property type="molecule type" value="Genomic_DNA"/>
</dbReference>
<dbReference type="InterPro" id="IPR035482">
    <property type="entry name" value="SIS_PGI_2"/>
</dbReference>
<keyword evidence="6 8" id="KW-0413">Isomerase</keyword>
<comment type="subcellular location">
    <subcellularLocation>
        <location evidence="8">Cytoplasm</location>
    </subcellularLocation>
</comment>
<dbReference type="PROSITE" id="PS00765">
    <property type="entry name" value="P_GLUCOSE_ISOMERASE_1"/>
    <property type="match status" value="1"/>
</dbReference>
<dbReference type="GO" id="GO:0004347">
    <property type="term" value="F:glucose-6-phosphate isomerase activity"/>
    <property type="evidence" value="ECO:0007669"/>
    <property type="project" value="UniProtKB-UniRule"/>
</dbReference>
<proteinExistence type="inferred from homology"/>
<keyword evidence="4 8" id="KW-0963">Cytoplasm</keyword>
<dbReference type="Pfam" id="PF00342">
    <property type="entry name" value="PGI"/>
    <property type="match status" value="1"/>
</dbReference>
<comment type="function">
    <text evidence="8">Catalyzes the reversible isomerization of glucose-6-phosphate to fructose-6-phosphate.</text>
</comment>
<dbReference type="PANTHER" id="PTHR11469">
    <property type="entry name" value="GLUCOSE-6-PHOSPHATE ISOMERASE"/>
    <property type="match status" value="1"/>
</dbReference>
<dbReference type="RefSeq" id="WP_073072803.1">
    <property type="nucleotide sequence ID" value="NZ_FQXN01000003.1"/>
</dbReference>
<dbReference type="SUPFAM" id="SSF53697">
    <property type="entry name" value="SIS domain"/>
    <property type="match status" value="1"/>
</dbReference>
<evidence type="ECO:0000256" key="6">
    <source>
        <dbReference type="ARBA" id="ARBA00023235"/>
    </source>
</evidence>
<dbReference type="Proteomes" id="UP000242592">
    <property type="component" value="Unassembled WGS sequence"/>
</dbReference>
<dbReference type="GO" id="GO:0097367">
    <property type="term" value="F:carbohydrate derivative binding"/>
    <property type="evidence" value="ECO:0007669"/>
    <property type="project" value="InterPro"/>
</dbReference>
<dbReference type="Gene3D" id="3.40.50.10490">
    <property type="entry name" value="Glucose-6-phosphate isomerase like protein, domain 1"/>
    <property type="match status" value="2"/>
</dbReference>
<dbReference type="EC" id="5.3.1.9" evidence="8"/>
<dbReference type="OrthoDB" id="140919at2"/>
<dbReference type="InterPro" id="IPR035476">
    <property type="entry name" value="SIS_PGI_1"/>
</dbReference>
<evidence type="ECO:0000256" key="5">
    <source>
        <dbReference type="ARBA" id="ARBA00023152"/>
    </source>
</evidence>
<accession>A0A1M5SLQ3</accession>
<dbReference type="STRING" id="1123380.SAMN02745199_0949"/>
<keyword evidence="5 8" id="KW-0324">Glycolysis</keyword>
<evidence type="ECO:0000256" key="7">
    <source>
        <dbReference type="ARBA" id="ARBA00029321"/>
    </source>
</evidence>
<dbReference type="AlphaFoldDB" id="A0A1M5SLQ3"/>
<protein>
    <recommendedName>
        <fullName evidence="8">Glucose-6-phosphate isomerase</fullName>
        <shortName evidence="8">GPI</shortName>
        <ecNumber evidence="8">5.3.1.9</ecNumber>
    </recommendedName>
    <alternativeName>
        <fullName evidence="8">Phosphoglucose isomerase</fullName>
        <shortName evidence="8">PGI</shortName>
    </alternativeName>
    <alternativeName>
        <fullName evidence="8">Phosphohexose isomerase</fullName>
        <shortName evidence="8">PHI</shortName>
    </alternativeName>
</protein>
<comment type="similarity">
    <text evidence="2 8 9">Belongs to the GPI family.</text>
</comment>